<protein>
    <submittedName>
        <fullName evidence="2">Uncharacterized protein</fullName>
    </submittedName>
</protein>
<feature type="region of interest" description="Disordered" evidence="1">
    <location>
        <begin position="170"/>
        <end position="261"/>
    </location>
</feature>
<dbReference type="AlphaFoldDB" id="A0A7S1GRW1"/>
<feature type="compositionally biased region" description="Basic and acidic residues" evidence="1">
    <location>
        <begin position="1"/>
        <end position="23"/>
    </location>
</feature>
<proteinExistence type="predicted"/>
<feature type="compositionally biased region" description="Basic and acidic residues" evidence="1">
    <location>
        <begin position="170"/>
        <end position="191"/>
    </location>
</feature>
<reference evidence="2" key="1">
    <citation type="submission" date="2021-01" db="EMBL/GenBank/DDBJ databases">
        <authorList>
            <person name="Corre E."/>
            <person name="Pelletier E."/>
            <person name="Niang G."/>
            <person name="Scheremetjew M."/>
            <person name="Finn R."/>
            <person name="Kale V."/>
            <person name="Holt S."/>
            <person name="Cochrane G."/>
            <person name="Meng A."/>
            <person name="Brown T."/>
            <person name="Cohen L."/>
        </authorList>
    </citation>
    <scope>NUCLEOTIDE SEQUENCE</scope>
    <source>
        <strain evidence="2">ECT3854</strain>
    </source>
</reference>
<feature type="compositionally biased region" description="Basic and acidic residues" evidence="1">
    <location>
        <begin position="54"/>
        <end position="76"/>
    </location>
</feature>
<feature type="compositionally biased region" description="Polar residues" evidence="1">
    <location>
        <begin position="127"/>
        <end position="146"/>
    </location>
</feature>
<sequence length="362" mass="38191">MYLENKEQQNHTMSNEDVKEATEMLKGMLGIGKTAESPSSAGKPKKSKQKGSKKKNDTPKKPTNEGNQHENQREDGGSSVKGKKKKQKATKENFAWSAFQATPDASALPIPAFATSSPSSKSEDVHTGSSDASKQLHVSTAAQDQSIGLDIANAPRAEDLEALVIAEAERAAAKAREEKESANGTDQEPKPELGAGQSLGASKSESTTERKTPGTGINLAELAASPVSNSKEMTQSSAAGVNLPPSQYSSPPPTTFSPQMQYGSPNMTPQPRGGFLPPMAAPGYVTIPVRVPLVLLPGRRMVVNTPSGFQVEIVIPEGIPPGVVVPANVPAASMMRNSYGYPANPGMQYHMHHPPSPHAPGN</sequence>
<feature type="region of interest" description="Disordered" evidence="1">
    <location>
        <begin position="1"/>
        <end position="147"/>
    </location>
</feature>
<dbReference type="EMBL" id="HBFW01024387">
    <property type="protein sequence ID" value="CAD8944491.1"/>
    <property type="molecule type" value="Transcribed_RNA"/>
</dbReference>
<dbReference type="GO" id="GO:0016071">
    <property type="term" value="P:mRNA metabolic process"/>
    <property type="evidence" value="ECO:0007669"/>
    <property type="project" value="UniProtKB-ARBA"/>
</dbReference>
<gene>
    <name evidence="2" type="ORF">CTEN0397_LOCUS15651</name>
</gene>
<feature type="compositionally biased region" description="Polar residues" evidence="1">
    <location>
        <begin position="226"/>
        <end position="239"/>
    </location>
</feature>
<feature type="compositionally biased region" description="Basic residues" evidence="1">
    <location>
        <begin position="43"/>
        <end position="53"/>
    </location>
</feature>
<name>A0A7S1GRW1_CYCTE</name>
<accession>A0A7S1GRW1</accession>
<evidence type="ECO:0000256" key="1">
    <source>
        <dbReference type="SAM" id="MobiDB-lite"/>
    </source>
</evidence>
<organism evidence="2">
    <name type="scientific">Cyclophora tenuis</name>
    <name type="common">Marine diatom</name>
    <dbReference type="NCBI Taxonomy" id="216820"/>
    <lineage>
        <taxon>Eukaryota</taxon>
        <taxon>Sar</taxon>
        <taxon>Stramenopiles</taxon>
        <taxon>Ochrophyta</taxon>
        <taxon>Bacillariophyta</taxon>
        <taxon>Fragilariophyceae</taxon>
        <taxon>Fragilariophycidae</taxon>
        <taxon>Cyclophorales</taxon>
        <taxon>Cyclophoraceae</taxon>
        <taxon>Cyclophora</taxon>
    </lineage>
</organism>
<evidence type="ECO:0000313" key="2">
    <source>
        <dbReference type="EMBL" id="CAD8944491.1"/>
    </source>
</evidence>
<dbReference type="Pfam" id="PF15365">
    <property type="entry name" value="PNRC"/>
    <property type="match status" value="1"/>
</dbReference>
<dbReference type="InterPro" id="IPR028322">
    <property type="entry name" value="PNRC-like_rgn"/>
</dbReference>